<dbReference type="InterPro" id="IPR013087">
    <property type="entry name" value="Znf_C2H2_type"/>
</dbReference>
<dbReference type="SUPFAM" id="SSF57667">
    <property type="entry name" value="beta-beta-alpha zinc fingers"/>
    <property type="match status" value="1"/>
</dbReference>
<feature type="domain" description="C2H2-type" evidence="12">
    <location>
        <begin position="123"/>
        <end position="145"/>
    </location>
</feature>
<dbReference type="InterPro" id="IPR050527">
    <property type="entry name" value="Snail/Krueppel_Znf"/>
</dbReference>
<evidence type="ECO:0000259" key="12">
    <source>
        <dbReference type="PROSITE" id="PS50157"/>
    </source>
</evidence>
<dbReference type="OrthoDB" id="8117402at2759"/>
<dbReference type="PANTHER" id="PTHR24388">
    <property type="entry name" value="ZINC FINGER PROTEIN"/>
    <property type="match status" value="1"/>
</dbReference>
<dbReference type="GO" id="GO:0000978">
    <property type="term" value="F:RNA polymerase II cis-regulatory region sequence-specific DNA binding"/>
    <property type="evidence" value="ECO:0007669"/>
    <property type="project" value="TreeGrafter"/>
</dbReference>
<keyword evidence="7" id="KW-0805">Transcription regulation</keyword>
<dbReference type="EMBL" id="MU007072">
    <property type="protein sequence ID" value="KAF2424896.1"/>
    <property type="molecule type" value="Genomic_DNA"/>
</dbReference>
<evidence type="ECO:0000256" key="8">
    <source>
        <dbReference type="ARBA" id="ARBA00023125"/>
    </source>
</evidence>
<dbReference type="AlphaFoldDB" id="A0A9P4NJV1"/>
<evidence type="ECO:0000256" key="6">
    <source>
        <dbReference type="ARBA" id="ARBA00022833"/>
    </source>
</evidence>
<dbReference type="GO" id="GO:0000981">
    <property type="term" value="F:DNA-binding transcription factor activity, RNA polymerase II-specific"/>
    <property type="evidence" value="ECO:0007669"/>
    <property type="project" value="TreeGrafter"/>
</dbReference>
<proteinExistence type="inferred from homology"/>
<keyword evidence="14" id="KW-1185">Reference proteome</keyword>
<evidence type="ECO:0000256" key="11">
    <source>
        <dbReference type="PROSITE-ProRule" id="PRU00042"/>
    </source>
</evidence>
<evidence type="ECO:0000256" key="3">
    <source>
        <dbReference type="ARBA" id="ARBA00022723"/>
    </source>
</evidence>
<dbReference type="Gene3D" id="3.30.160.60">
    <property type="entry name" value="Classic Zinc Finger"/>
    <property type="match status" value="1"/>
</dbReference>
<evidence type="ECO:0000256" key="10">
    <source>
        <dbReference type="ARBA" id="ARBA00023242"/>
    </source>
</evidence>
<dbReference type="SMART" id="SM00355">
    <property type="entry name" value="ZnF_C2H2"/>
    <property type="match status" value="5"/>
</dbReference>
<evidence type="ECO:0000256" key="5">
    <source>
        <dbReference type="ARBA" id="ARBA00022771"/>
    </source>
</evidence>
<evidence type="ECO:0000313" key="13">
    <source>
        <dbReference type="EMBL" id="KAF2424896.1"/>
    </source>
</evidence>
<keyword evidence="6" id="KW-0862">Zinc</keyword>
<protein>
    <recommendedName>
        <fullName evidence="12">C2H2-type domain-containing protein</fullName>
    </recommendedName>
</protein>
<evidence type="ECO:0000256" key="9">
    <source>
        <dbReference type="ARBA" id="ARBA00023163"/>
    </source>
</evidence>
<comment type="subcellular location">
    <subcellularLocation>
        <location evidence="1">Nucleus</location>
    </subcellularLocation>
</comment>
<evidence type="ECO:0000256" key="7">
    <source>
        <dbReference type="ARBA" id="ARBA00023015"/>
    </source>
</evidence>
<keyword evidence="9" id="KW-0804">Transcription</keyword>
<dbReference type="GO" id="GO:0008270">
    <property type="term" value="F:zinc ion binding"/>
    <property type="evidence" value="ECO:0007669"/>
    <property type="project" value="UniProtKB-KW"/>
</dbReference>
<dbReference type="InterPro" id="IPR036236">
    <property type="entry name" value="Znf_C2H2_sf"/>
</dbReference>
<evidence type="ECO:0000256" key="2">
    <source>
        <dbReference type="ARBA" id="ARBA00006991"/>
    </source>
</evidence>
<keyword evidence="8" id="KW-0238">DNA-binding</keyword>
<comment type="caution">
    <text evidence="13">The sequence shown here is derived from an EMBL/GenBank/DDBJ whole genome shotgun (WGS) entry which is preliminary data.</text>
</comment>
<gene>
    <name evidence="13" type="ORF">EJ08DRAFT_681732</name>
</gene>
<accession>A0A9P4NJV1</accession>
<dbReference type="PROSITE" id="PS50157">
    <property type="entry name" value="ZINC_FINGER_C2H2_2"/>
    <property type="match status" value="1"/>
</dbReference>
<evidence type="ECO:0000256" key="4">
    <source>
        <dbReference type="ARBA" id="ARBA00022737"/>
    </source>
</evidence>
<dbReference type="Proteomes" id="UP000800235">
    <property type="component" value="Unassembled WGS sequence"/>
</dbReference>
<evidence type="ECO:0000256" key="1">
    <source>
        <dbReference type="ARBA" id="ARBA00004123"/>
    </source>
</evidence>
<organism evidence="13 14">
    <name type="scientific">Tothia fuscella</name>
    <dbReference type="NCBI Taxonomy" id="1048955"/>
    <lineage>
        <taxon>Eukaryota</taxon>
        <taxon>Fungi</taxon>
        <taxon>Dikarya</taxon>
        <taxon>Ascomycota</taxon>
        <taxon>Pezizomycotina</taxon>
        <taxon>Dothideomycetes</taxon>
        <taxon>Pleosporomycetidae</taxon>
        <taxon>Venturiales</taxon>
        <taxon>Cylindrosympodiaceae</taxon>
        <taxon>Tothia</taxon>
    </lineage>
</organism>
<reference evidence="13" key="1">
    <citation type="journal article" date="2020" name="Stud. Mycol.">
        <title>101 Dothideomycetes genomes: a test case for predicting lifestyles and emergence of pathogens.</title>
        <authorList>
            <person name="Haridas S."/>
            <person name="Albert R."/>
            <person name="Binder M."/>
            <person name="Bloem J."/>
            <person name="Labutti K."/>
            <person name="Salamov A."/>
            <person name="Andreopoulos B."/>
            <person name="Baker S."/>
            <person name="Barry K."/>
            <person name="Bills G."/>
            <person name="Bluhm B."/>
            <person name="Cannon C."/>
            <person name="Castanera R."/>
            <person name="Culley D."/>
            <person name="Daum C."/>
            <person name="Ezra D."/>
            <person name="Gonzalez J."/>
            <person name="Henrissat B."/>
            <person name="Kuo A."/>
            <person name="Liang C."/>
            <person name="Lipzen A."/>
            <person name="Lutzoni F."/>
            <person name="Magnuson J."/>
            <person name="Mondo S."/>
            <person name="Nolan M."/>
            <person name="Ohm R."/>
            <person name="Pangilinan J."/>
            <person name="Park H.-J."/>
            <person name="Ramirez L."/>
            <person name="Alfaro M."/>
            <person name="Sun H."/>
            <person name="Tritt A."/>
            <person name="Yoshinaga Y."/>
            <person name="Zwiers L.-H."/>
            <person name="Turgeon B."/>
            <person name="Goodwin S."/>
            <person name="Spatafora J."/>
            <person name="Crous P."/>
            <person name="Grigoriev I."/>
        </authorList>
    </citation>
    <scope>NUCLEOTIDE SEQUENCE</scope>
    <source>
        <strain evidence="13">CBS 130266</strain>
    </source>
</reference>
<keyword evidence="10" id="KW-0539">Nucleus</keyword>
<dbReference type="GO" id="GO:0005634">
    <property type="term" value="C:nucleus"/>
    <property type="evidence" value="ECO:0007669"/>
    <property type="project" value="UniProtKB-SubCell"/>
</dbReference>
<sequence>MATKAKKKLEQQIKCTYADCFERFNTVTDMKKHKKYVNKHDYCHLCDKDFDDWDLWAAHNAEWSGKDIFGKTAKQYAWEKSEDSGVELNGAKGAVFGQKKSEAIQKYGEKKGEKYGKLKFHDYGCKFCGEKFKTPEGRQSHYNAHHPIDQNVKCPGCPEVFPRASGLIFHFEKNLCSKISAARFHGYLQHKEIITRLLEDPTAMQAMALKDCTPYIDAARDDDKGGGAALNLMDKGEDDDDEITWLDSYEPLAPDQAPVAPMMSIDQQTYPTLAAAVAKRNASGGVSLSEEMQALNIKNGGAVKPQQAKIEANPWPLPADYKPGDPLPTKPPVWGGSSSKELFKEAKATPMTTDWEKRLKEHSEKDHKSNILHHQFWNPTHEDYDAERFYDPMLEKYKCPFPGCDAAFLTPNDNNCHIAEEHAVKAVRCPSCFKMFKTYTGLISHCESLGSKCRLTHSSKFNQAIDLFSGGFLAVNVVDRPDISHKEDGYKARYMKYEATVPHDFIGKKSTTIGTKLEA</sequence>
<comment type="similarity">
    <text evidence="2">Belongs to the krueppel C2H2-type zinc-finger protein family.</text>
</comment>
<dbReference type="PANTHER" id="PTHR24388:SF96">
    <property type="entry name" value="GENE, 32687-RELATED"/>
    <property type="match status" value="1"/>
</dbReference>
<name>A0A9P4NJV1_9PEZI</name>
<evidence type="ECO:0000313" key="14">
    <source>
        <dbReference type="Proteomes" id="UP000800235"/>
    </source>
</evidence>
<keyword evidence="4" id="KW-0677">Repeat</keyword>
<keyword evidence="5 11" id="KW-0863">Zinc-finger</keyword>
<keyword evidence="3" id="KW-0479">Metal-binding</keyword>